<feature type="region of interest" description="Disordered" evidence="1">
    <location>
        <begin position="1"/>
        <end position="23"/>
    </location>
</feature>
<feature type="compositionally biased region" description="Low complexity" evidence="1">
    <location>
        <begin position="150"/>
        <end position="165"/>
    </location>
</feature>
<reference evidence="2" key="1">
    <citation type="submission" date="2021-03" db="EMBL/GenBank/DDBJ databases">
        <title>Whole genome sequence of Streptomyces bomunensis MMS17-BM035.</title>
        <authorList>
            <person name="Lee J.H."/>
        </authorList>
    </citation>
    <scope>NUCLEOTIDE SEQUENCE</scope>
    <source>
        <strain evidence="2">MMS17-BM035</strain>
    </source>
</reference>
<evidence type="ECO:0000313" key="3">
    <source>
        <dbReference type="Proteomes" id="UP000670475"/>
    </source>
</evidence>
<feature type="compositionally biased region" description="Low complexity" evidence="1">
    <location>
        <begin position="120"/>
        <end position="136"/>
    </location>
</feature>
<feature type="region of interest" description="Disordered" evidence="1">
    <location>
        <begin position="64"/>
        <end position="187"/>
    </location>
</feature>
<comment type="caution">
    <text evidence="2">The sequence shown here is derived from an EMBL/GenBank/DDBJ whole genome shotgun (WGS) entry which is preliminary data.</text>
</comment>
<dbReference type="Proteomes" id="UP000670475">
    <property type="component" value="Unassembled WGS sequence"/>
</dbReference>
<dbReference type="EMBL" id="JAGIQL010000170">
    <property type="protein sequence ID" value="MBP0461236.1"/>
    <property type="molecule type" value="Genomic_DNA"/>
</dbReference>
<name>A0A940MKX0_9ACTN</name>
<dbReference type="AlphaFoldDB" id="A0A940MKX0"/>
<evidence type="ECO:0000313" key="2">
    <source>
        <dbReference type="EMBL" id="MBP0461236.1"/>
    </source>
</evidence>
<protein>
    <submittedName>
        <fullName evidence="2">Uncharacterized protein</fullName>
    </submittedName>
</protein>
<keyword evidence="3" id="KW-1185">Reference proteome</keyword>
<organism evidence="2 3">
    <name type="scientific">Streptomyces montanisoli</name>
    <dbReference type="NCBI Taxonomy" id="2798581"/>
    <lineage>
        <taxon>Bacteria</taxon>
        <taxon>Bacillati</taxon>
        <taxon>Actinomycetota</taxon>
        <taxon>Actinomycetes</taxon>
        <taxon>Kitasatosporales</taxon>
        <taxon>Streptomycetaceae</taxon>
        <taxon>Streptomyces</taxon>
    </lineage>
</organism>
<sequence>PGAEAPPRASRGAPPTPGAGVTPSAWYTAAVRACQDLRAGTLDGVRRTELLRVMKGRAGALAFCDSLLGDGGSGGSGSGSGGDGSGGDGSGEGGGQGEGQGGGGYLPPGGGYGPNGGGSSSPSTSPTTSPEPGGSPRQPNGHQSEPPAPSSSATSSPAPASSPSAHRVLPRELLPSDPGVTDGPTSP</sequence>
<accession>A0A940MKX0</accession>
<proteinExistence type="predicted"/>
<feature type="compositionally biased region" description="Gly residues" evidence="1">
    <location>
        <begin position="69"/>
        <end position="119"/>
    </location>
</feature>
<evidence type="ECO:0000256" key="1">
    <source>
        <dbReference type="SAM" id="MobiDB-lite"/>
    </source>
</evidence>
<feature type="non-terminal residue" evidence="2">
    <location>
        <position position="1"/>
    </location>
</feature>
<gene>
    <name evidence="2" type="ORF">JFN87_27795</name>
</gene>